<feature type="compositionally biased region" description="Low complexity" evidence="1">
    <location>
        <begin position="29"/>
        <end position="40"/>
    </location>
</feature>
<protein>
    <submittedName>
        <fullName evidence="3">Cellulosomal protein</fullName>
    </submittedName>
</protein>
<proteinExistence type="predicted"/>
<dbReference type="PANTHER" id="PTHR40050">
    <property type="entry name" value="INNER SPORE COAT PROTEIN H"/>
    <property type="match status" value="1"/>
</dbReference>
<feature type="compositionally biased region" description="Basic and acidic residues" evidence="1">
    <location>
        <begin position="69"/>
        <end position="79"/>
    </location>
</feature>
<dbReference type="Pfam" id="PF08757">
    <property type="entry name" value="CotH"/>
    <property type="match status" value="1"/>
</dbReference>
<feature type="compositionally biased region" description="Acidic residues" evidence="1">
    <location>
        <begin position="41"/>
        <end position="50"/>
    </location>
</feature>
<reference evidence="3 4" key="1">
    <citation type="submission" date="2014-12" db="EMBL/GenBank/DDBJ databases">
        <title>Genome assembly of Enhygromyxa salina DSM 15201.</title>
        <authorList>
            <person name="Sharma G."/>
            <person name="Subramanian S."/>
        </authorList>
    </citation>
    <scope>NUCLEOTIDE SEQUENCE [LARGE SCALE GENOMIC DNA]</scope>
    <source>
        <strain evidence="3 4">DSM 15201</strain>
    </source>
</reference>
<comment type="caution">
    <text evidence="3">The sequence shown here is derived from an EMBL/GenBank/DDBJ whole genome shotgun (WGS) entry which is preliminary data.</text>
</comment>
<evidence type="ECO:0000313" key="4">
    <source>
        <dbReference type="Proteomes" id="UP000031599"/>
    </source>
</evidence>
<dbReference type="Proteomes" id="UP000031599">
    <property type="component" value="Unassembled WGS sequence"/>
</dbReference>
<dbReference type="InterPro" id="IPR014867">
    <property type="entry name" value="Spore_coat_CotH_CotH2/3/7"/>
</dbReference>
<feature type="region of interest" description="Disordered" evidence="1">
    <location>
        <begin position="375"/>
        <end position="394"/>
    </location>
</feature>
<name>A0A0C2CV18_9BACT</name>
<feature type="region of interest" description="Disordered" evidence="1">
    <location>
        <begin position="24"/>
        <end position="79"/>
    </location>
</feature>
<gene>
    <name evidence="3" type="ORF">DB30_06160</name>
</gene>
<sequence length="499" mass="54018">MQLIRLSSLVLLCTLTLACGDDPGLADSEAGTGKAGTGETDGTEEADSSDSSDNGTDGGAGLCDDDPADLVRPDGWGRDSHCKGATPDYDRLFDDTKVQRLDLTIDPLDYADMRSDLDDMAANNNWNLDPIYVPADVAYDGKTWWQVGVRYKGNSSLHSATNQGIDKLALRFKFDEYEADNPELVDQRFYGFKKMTFSNAYKDNSLIRDKLAGDIFRAAGVPVARSAFVRIYVDVGQGPTYWGLYTMIEDPSNKMLDTQFADASGNLYKPDGAGARLQSFDADSMIKKTNEELADYADVEELISVLNSGSGAQWRAELESVFDVDGFLTLLAVNQSIVNWDSYGWMTHNYYLYADPSDGLIKWIPWDLNESLLIQGGGGGPGPGGGGGGPGGGSDSVLLDEISAQWPMIRRLLDDEVYSAAYRDKLLDLQTGAFDLQTTTALAQTYHDLITPYVVGADGEQPGYTFLNSDAAFESSISGGNNAIADHIADRHADVSAAL</sequence>
<dbReference type="AlphaFoldDB" id="A0A0C2CV18"/>
<dbReference type="PANTHER" id="PTHR40050:SF1">
    <property type="entry name" value="INNER SPORE COAT PROTEIN H"/>
    <property type="match status" value="1"/>
</dbReference>
<evidence type="ECO:0000256" key="2">
    <source>
        <dbReference type="SAM" id="SignalP"/>
    </source>
</evidence>
<dbReference type="EMBL" id="JMCC02000062">
    <property type="protein sequence ID" value="KIG14971.1"/>
    <property type="molecule type" value="Genomic_DNA"/>
</dbReference>
<dbReference type="RefSeq" id="WP_052552609.1">
    <property type="nucleotide sequence ID" value="NZ_JMCC02000062.1"/>
</dbReference>
<dbReference type="PROSITE" id="PS51257">
    <property type="entry name" value="PROKAR_LIPOPROTEIN"/>
    <property type="match status" value="1"/>
</dbReference>
<evidence type="ECO:0000313" key="3">
    <source>
        <dbReference type="EMBL" id="KIG14971.1"/>
    </source>
</evidence>
<keyword evidence="2" id="KW-0732">Signal</keyword>
<accession>A0A0C2CV18</accession>
<organism evidence="3 4">
    <name type="scientific">Enhygromyxa salina</name>
    <dbReference type="NCBI Taxonomy" id="215803"/>
    <lineage>
        <taxon>Bacteria</taxon>
        <taxon>Pseudomonadati</taxon>
        <taxon>Myxococcota</taxon>
        <taxon>Polyangia</taxon>
        <taxon>Nannocystales</taxon>
        <taxon>Nannocystaceae</taxon>
        <taxon>Enhygromyxa</taxon>
    </lineage>
</organism>
<evidence type="ECO:0000256" key="1">
    <source>
        <dbReference type="SAM" id="MobiDB-lite"/>
    </source>
</evidence>
<feature type="signal peptide" evidence="2">
    <location>
        <begin position="1"/>
        <end position="18"/>
    </location>
</feature>
<feature type="chain" id="PRO_5002147419" evidence="2">
    <location>
        <begin position="19"/>
        <end position="499"/>
    </location>
</feature>